<proteinExistence type="predicted"/>
<dbReference type="SUPFAM" id="SSF88798">
    <property type="entry name" value="N-terminal, heterodimerisation domain of RBP7 (RpoE)"/>
    <property type="match status" value="1"/>
</dbReference>
<evidence type="ECO:0000313" key="6">
    <source>
        <dbReference type="EnsemblFungi" id="PTTG_28119-t43_1-p1"/>
    </source>
</evidence>
<reference evidence="6" key="4">
    <citation type="submission" date="2025-05" db="UniProtKB">
        <authorList>
            <consortium name="EnsemblFungi"/>
        </authorList>
    </citation>
    <scope>IDENTIFICATION</scope>
    <source>
        <strain evidence="6">isolate 1-1 / race 1 (BBBD)</strain>
    </source>
</reference>
<dbReference type="InterPro" id="IPR012340">
    <property type="entry name" value="NA-bd_OB-fold"/>
</dbReference>
<evidence type="ECO:0000313" key="7">
    <source>
        <dbReference type="Proteomes" id="UP000005240"/>
    </source>
</evidence>
<dbReference type="GO" id="GO:0003727">
    <property type="term" value="F:single-stranded RNA binding"/>
    <property type="evidence" value="ECO:0007669"/>
    <property type="project" value="TreeGrafter"/>
</dbReference>
<dbReference type="VEuPathDB" id="FungiDB:PTTG_28119"/>
<protein>
    <submittedName>
        <fullName evidence="6">S1 motif domain-containing protein</fullName>
    </submittedName>
</protein>
<comment type="subcellular location">
    <subcellularLocation>
        <location evidence="1">Nucleus</location>
    </subcellularLocation>
</comment>
<reference evidence="6 7" key="3">
    <citation type="journal article" date="2017" name="G3 (Bethesda)">
        <title>Comparative analysis highlights variable genome content of wheat rusts and divergence of the mating loci.</title>
        <authorList>
            <person name="Cuomo C.A."/>
            <person name="Bakkeren G."/>
            <person name="Khalil H.B."/>
            <person name="Panwar V."/>
            <person name="Joly D."/>
            <person name="Linning R."/>
            <person name="Sakthikumar S."/>
            <person name="Song X."/>
            <person name="Adiconis X."/>
            <person name="Fan L."/>
            <person name="Goldberg J.M."/>
            <person name="Levin J.Z."/>
            <person name="Young S."/>
            <person name="Zeng Q."/>
            <person name="Anikster Y."/>
            <person name="Bruce M."/>
            <person name="Wang M."/>
            <person name="Yin C."/>
            <person name="McCallum B."/>
            <person name="Szabo L.J."/>
            <person name="Hulbert S."/>
            <person name="Chen X."/>
            <person name="Fellers J.P."/>
        </authorList>
    </citation>
    <scope>NUCLEOTIDE SEQUENCE</scope>
    <source>
        <strain evidence="6">isolate 1-1 / race 1 (BBBD)</strain>
        <strain evidence="7">Isolate 1-1 / race 1 (BBBD)</strain>
    </source>
</reference>
<dbReference type="PANTHER" id="PTHR12709:SF4">
    <property type="entry name" value="DNA-DIRECTED RNA POLYMERASE II SUBUNIT RPB7"/>
    <property type="match status" value="1"/>
</dbReference>
<evidence type="ECO:0000313" key="5">
    <source>
        <dbReference type="EMBL" id="OAV90997.1"/>
    </source>
</evidence>
<dbReference type="GO" id="GO:0000932">
    <property type="term" value="C:P-body"/>
    <property type="evidence" value="ECO:0007669"/>
    <property type="project" value="TreeGrafter"/>
</dbReference>
<reference evidence="5" key="2">
    <citation type="submission" date="2016-05" db="EMBL/GenBank/DDBJ databases">
        <title>Comparative analysis highlights variable genome content of wheat rusts and divergence of the mating loci.</title>
        <authorList>
            <person name="Cuomo C.A."/>
            <person name="Bakkeren G."/>
            <person name="Szabo L."/>
            <person name="Khalil H."/>
            <person name="Joly D."/>
            <person name="Goldberg J."/>
            <person name="Young S."/>
            <person name="Zeng Q."/>
            <person name="Fellers J."/>
        </authorList>
    </citation>
    <scope>NUCLEOTIDE SEQUENCE [LARGE SCALE GENOMIC DNA]</scope>
    <source>
        <strain evidence="5">1-1 BBBD Race 1</strain>
    </source>
</reference>
<dbReference type="Gene3D" id="3.30.1490.120">
    <property type="entry name" value="RNA polymerase Rpb7-like, N-terminal domain"/>
    <property type="match status" value="1"/>
</dbReference>
<sequence length="147" mass="16062">MPCTHVFWVHPSQFSGTIVEDIKARLPREVKGTCSALGYIIDVIKIDNVSGGRVPPGLGSARFEVTYQALVCRVFREEVVDAPVTEVMPVGFFAYIGPVKVFISEQNIPSDLKFNANINPPRFSSEEDPAIIARGNSDGCPPSNIQL</sequence>
<dbReference type="InterPro" id="IPR003029">
    <property type="entry name" value="S1_domain"/>
</dbReference>
<dbReference type="SUPFAM" id="SSF50249">
    <property type="entry name" value="Nucleic acid-binding proteins"/>
    <property type="match status" value="1"/>
</dbReference>
<accession>A0A0C4EVS5</accession>
<dbReference type="GO" id="GO:0031369">
    <property type="term" value="F:translation initiation factor binding"/>
    <property type="evidence" value="ECO:0007669"/>
    <property type="project" value="TreeGrafter"/>
</dbReference>
<dbReference type="GO" id="GO:0006367">
    <property type="term" value="P:transcription initiation at RNA polymerase II promoter"/>
    <property type="evidence" value="ECO:0007669"/>
    <property type="project" value="TreeGrafter"/>
</dbReference>
<dbReference type="GO" id="GO:0003697">
    <property type="term" value="F:single-stranded DNA binding"/>
    <property type="evidence" value="ECO:0007669"/>
    <property type="project" value="TreeGrafter"/>
</dbReference>
<dbReference type="OrthoDB" id="1162399at2759"/>
<evidence type="ECO:0000256" key="3">
    <source>
        <dbReference type="ARBA" id="ARBA00023163"/>
    </source>
</evidence>
<reference evidence="5" key="1">
    <citation type="submission" date="2009-11" db="EMBL/GenBank/DDBJ databases">
        <authorList>
            <consortium name="The Broad Institute Genome Sequencing Platform"/>
            <person name="Ward D."/>
            <person name="Feldgarden M."/>
            <person name="Earl A."/>
            <person name="Young S.K."/>
            <person name="Zeng Q."/>
            <person name="Koehrsen M."/>
            <person name="Alvarado L."/>
            <person name="Berlin A."/>
            <person name="Bochicchio J."/>
            <person name="Borenstein D."/>
            <person name="Chapman S.B."/>
            <person name="Chen Z."/>
            <person name="Engels R."/>
            <person name="Freedman E."/>
            <person name="Gellesch M."/>
            <person name="Goldberg J."/>
            <person name="Griggs A."/>
            <person name="Gujja S."/>
            <person name="Heilman E."/>
            <person name="Heiman D."/>
            <person name="Hepburn T."/>
            <person name="Howarth C."/>
            <person name="Jen D."/>
            <person name="Larson L."/>
            <person name="Lewis B."/>
            <person name="Mehta T."/>
            <person name="Park D."/>
            <person name="Pearson M."/>
            <person name="Roberts A."/>
            <person name="Saif S."/>
            <person name="Shea T."/>
            <person name="Shenoy N."/>
            <person name="Sisk P."/>
            <person name="Stolte C."/>
            <person name="Sykes S."/>
            <person name="Thomson T."/>
            <person name="Walk T."/>
            <person name="White J."/>
            <person name="Yandava C."/>
            <person name="Izard J."/>
            <person name="Baranova O.V."/>
            <person name="Blanton J.M."/>
            <person name="Tanner A.C."/>
            <person name="Dewhirst F.E."/>
            <person name="Haas B."/>
            <person name="Nusbaum C."/>
            <person name="Birren B."/>
        </authorList>
    </citation>
    <scope>NUCLEOTIDE SEQUENCE [LARGE SCALE GENOMIC DNA]</scope>
    <source>
        <strain evidence="5">1-1 BBBD Race 1</strain>
    </source>
</reference>
<dbReference type="InterPro" id="IPR036898">
    <property type="entry name" value="RNA_pol_Rpb7-like_N_sf"/>
</dbReference>
<name>A0A0C4EVS5_PUCT1</name>
<dbReference type="Proteomes" id="UP000005240">
    <property type="component" value="Unassembled WGS sequence"/>
</dbReference>
<dbReference type="Pfam" id="PF00575">
    <property type="entry name" value="S1"/>
    <property type="match status" value="1"/>
</dbReference>
<dbReference type="Gene3D" id="2.40.50.140">
    <property type="entry name" value="Nucleic acid-binding proteins"/>
    <property type="match status" value="1"/>
</dbReference>
<organism evidence="5">
    <name type="scientific">Puccinia triticina (isolate 1-1 / race 1 (BBBD))</name>
    <name type="common">Brown leaf rust fungus</name>
    <dbReference type="NCBI Taxonomy" id="630390"/>
    <lineage>
        <taxon>Eukaryota</taxon>
        <taxon>Fungi</taxon>
        <taxon>Dikarya</taxon>
        <taxon>Basidiomycota</taxon>
        <taxon>Pucciniomycotina</taxon>
        <taxon>Pucciniomycetes</taxon>
        <taxon>Pucciniales</taxon>
        <taxon>Pucciniaceae</taxon>
        <taxon>Puccinia</taxon>
    </lineage>
</organism>
<dbReference type="STRING" id="630390.A0A0C4EVS5"/>
<dbReference type="EnsemblFungi" id="PTTG_28119-t43_1">
    <property type="protein sequence ID" value="PTTG_28119-t43_1-p1"/>
    <property type="gene ID" value="PTTG_28119"/>
</dbReference>
<evidence type="ECO:0000256" key="1">
    <source>
        <dbReference type="ARBA" id="ARBA00004123"/>
    </source>
</evidence>
<dbReference type="EMBL" id="ADAS02000089">
    <property type="protein sequence ID" value="OAV90997.1"/>
    <property type="molecule type" value="Genomic_DNA"/>
</dbReference>
<evidence type="ECO:0000259" key="4">
    <source>
        <dbReference type="Pfam" id="PF00575"/>
    </source>
</evidence>
<dbReference type="PANTHER" id="PTHR12709">
    <property type="entry name" value="DNA-DIRECTED RNA POLYMERASE II, III"/>
    <property type="match status" value="1"/>
</dbReference>
<keyword evidence="2" id="KW-0240">DNA-directed RNA polymerase</keyword>
<dbReference type="GO" id="GO:0060213">
    <property type="term" value="P:positive regulation of nuclear-transcribed mRNA poly(A) tail shortening"/>
    <property type="evidence" value="ECO:0007669"/>
    <property type="project" value="TreeGrafter"/>
</dbReference>
<dbReference type="AlphaFoldDB" id="A0A0C4EVS5"/>
<dbReference type="GO" id="GO:0005665">
    <property type="term" value="C:RNA polymerase II, core complex"/>
    <property type="evidence" value="ECO:0007669"/>
    <property type="project" value="TreeGrafter"/>
</dbReference>
<feature type="domain" description="S1 motif" evidence="4">
    <location>
        <begin position="75"/>
        <end position="117"/>
    </location>
</feature>
<keyword evidence="3" id="KW-0804">Transcription</keyword>
<dbReference type="GO" id="GO:0045948">
    <property type="term" value="P:positive regulation of translational initiation"/>
    <property type="evidence" value="ECO:0007669"/>
    <property type="project" value="TreeGrafter"/>
</dbReference>
<keyword evidence="7" id="KW-1185">Reference proteome</keyword>
<dbReference type="InterPro" id="IPR045113">
    <property type="entry name" value="Rpb7-like"/>
</dbReference>
<gene>
    <name evidence="5" type="ORF">PTTG_28119</name>
</gene>
<evidence type="ECO:0000256" key="2">
    <source>
        <dbReference type="ARBA" id="ARBA00022478"/>
    </source>
</evidence>